<sequence length="77" mass="8901">MKVTEVIRPEWPHRVYYQLYGLNGSCTGLNPYKRHLKRQPGLAARFGRSIRSIRTGSQAVLDEMLLYMNALLAIMSY</sequence>
<gene>
    <name evidence="1" type="ordered locus">Plim_1886</name>
</gene>
<dbReference type="Proteomes" id="UP000002220">
    <property type="component" value="Chromosome"/>
</dbReference>
<evidence type="ECO:0000313" key="1">
    <source>
        <dbReference type="EMBL" id="ADG67716.1"/>
    </source>
</evidence>
<dbReference type="HOGENOM" id="CLU_2635010_0_0_0"/>
<reference evidence="1 2" key="1">
    <citation type="journal article" date="2010" name="Stand. Genomic Sci.">
        <title>Complete genome sequence of Planctomyces limnophilus type strain (Mu 290).</title>
        <authorList>
            <person name="Labutti K."/>
            <person name="Sikorski J."/>
            <person name="Schneider S."/>
            <person name="Nolan M."/>
            <person name="Lucas S."/>
            <person name="Glavina Del Rio T."/>
            <person name="Tice H."/>
            <person name="Cheng J.F."/>
            <person name="Goodwin L."/>
            <person name="Pitluck S."/>
            <person name="Liolios K."/>
            <person name="Ivanova N."/>
            <person name="Mavromatis K."/>
            <person name="Mikhailova N."/>
            <person name="Pati A."/>
            <person name="Chen A."/>
            <person name="Palaniappan K."/>
            <person name="Land M."/>
            <person name="Hauser L."/>
            <person name="Chang Y.J."/>
            <person name="Jeffries C.D."/>
            <person name="Tindall B.J."/>
            <person name="Rohde M."/>
            <person name="Goker M."/>
            <person name="Woyke T."/>
            <person name="Bristow J."/>
            <person name="Eisen J.A."/>
            <person name="Markowitz V."/>
            <person name="Hugenholtz P."/>
            <person name="Kyrpides N.C."/>
            <person name="Klenk H.P."/>
            <person name="Lapidus A."/>
        </authorList>
    </citation>
    <scope>NUCLEOTIDE SEQUENCE [LARGE SCALE GENOMIC DNA]</scope>
    <source>
        <strain evidence="2">ATCC 43296 / DSM 3776 / IFAM 1008 / 290</strain>
    </source>
</reference>
<proteinExistence type="predicted"/>
<dbReference type="EMBL" id="CP001744">
    <property type="protein sequence ID" value="ADG67716.1"/>
    <property type="molecule type" value="Genomic_DNA"/>
</dbReference>
<accession>D5SYI8</accession>
<dbReference type="AlphaFoldDB" id="D5SYI8"/>
<evidence type="ECO:0000313" key="2">
    <source>
        <dbReference type="Proteomes" id="UP000002220"/>
    </source>
</evidence>
<dbReference type="KEGG" id="plm:Plim_1886"/>
<protein>
    <submittedName>
        <fullName evidence="1">Uncharacterized protein</fullName>
    </submittedName>
</protein>
<keyword evidence="2" id="KW-1185">Reference proteome</keyword>
<name>D5SYI8_PLAL2</name>
<organism evidence="1 2">
    <name type="scientific">Planctopirus limnophila (strain ATCC 43296 / DSM 3776 / IFAM 1008 / Mu 290)</name>
    <name type="common">Planctomyces limnophilus</name>
    <dbReference type="NCBI Taxonomy" id="521674"/>
    <lineage>
        <taxon>Bacteria</taxon>
        <taxon>Pseudomonadati</taxon>
        <taxon>Planctomycetota</taxon>
        <taxon>Planctomycetia</taxon>
        <taxon>Planctomycetales</taxon>
        <taxon>Planctomycetaceae</taxon>
        <taxon>Planctopirus</taxon>
    </lineage>
</organism>